<dbReference type="Proteomes" id="UP000239415">
    <property type="component" value="Unassembled WGS sequence"/>
</dbReference>
<dbReference type="GO" id="GO:0003677">
    <property type="term" value="F:DNA binding"/>
    <property type="evidence" value="ECO:0007669"/>
    <property type="project" value="UniProtKB-UniRule"/>
</dbReference>
<feature type="domain" description="Core-binding (CB)" evidence="6">
    <location>
        <begin position="69"/>
        <end position="152"/>
    </location>
</feature>
<comment type="caution">
    <text evidence="7">The sequence shown here is derived from an EMBL/GenBank/DDBJ whole genome shotgun (WGS) entry which is preliminary data.</text>
</comment>
<reference evidence="7 8" key="1">
    <citation type="submission" date="2018-03" db="EMBL/GenBank/DDBJ databases">
        <title>Genomic Encyclopedia of Archaeal and Bacterial Type Strains, Phase II (KMG-II): from individual species to whole genera.</title>
        <authorList>
            <person name="Goeker M."/>
        </authorList>
    </citation>
    <scope>NUCLEOTIDE SEQUENCE [LARGE SCALE GENOMIC DNA]</scope>
    <source>
        <strain evidence="7 8">DSM 43146</strain>
    </source>
</reference>
<evidence type="ECO:0000259" key="6">
    <source>
        <dbReference type="PROSITE" id="PS51900"/>
    </source>
</evidence>
<dbReference type="InterPro" id="IPR013762">
    <property type="entry name" value="Integrase-like_cat_sf"/>
</dbReference>
<name>A0A2T0KJ15_9ACTN</name>
<dbReference type="PROSITE" id="PS51900">
    <property type="entry name" value="CB"/>
    <property type="match status" value="1"/>
</dbReference>
<feature type="domain" description="Tyr recombinase" evidence="5">
    <location>
        <begin position="173"/>
        <end position="421"/>
    </location>
</feature>
<organism evidence="7 8">
    <name type="scientific">Actinoplanes italicus</name>
    <dbReference type="NCBI Taxonomy" id="113567"/>
    <lineage>
        <taxon>Bacteria</taxon>
        <taxon>Bacillati</taxon>
        <taxon>Actinomycetota</taxon>
        <taxon>Actinomycetes</taxon>
        <taxon>Micromonosporales</taxon>
        <taxon>Micromonosporaceae</taxon>
        <taxon>Actinoplanes</taxon>
    </lineage>
</organism>
<dbReference type="InterPro" id="IPR044068">
    <property type="entry name" value="CB"/>
</dbReference>
<evidence type="ECO:0000256" key="4">
    <source>
        <dbReference type="PROSITE-ProRule" id="PRU01248"/>
    </source>
</evidence>
<dbReference type="Pfam" id="PF14659">
    <property type="entry name" value="Phage_int_SAM_3"/>
    <property type="match status" value="1"/>
</dbReference>
<evidence type="ECO:0000259" key="5">
    <source>
        <dbReference type="PROSITE" id="PS51898"/>
    </source>
</evidence>
<dbReference type="CDD" id="cd01189">
    <property type="entry name" value="INT_ICEBs1_C_like"/>
    <property type="match status" value="1"/>
</dbReference>
<evidence type="ECO:0000256" key="2">
    <source>
        <dbReference type="ARBA" id="ARBA00023125"/>
    </source>
</evidence>
<dbReference type="InterPro" id="IPR011010">
    <property type="entry name" value="DNA_brk_join_enz"/>
</dbReference>
<dbReference type="GO" id="GO:0015074">
    <property type="term" value="P:DNA integration"/>
    <property type="evidence" value="ECO:0007669"/>
    <property type="project" value="UniProtKB-KW"/>
</dbReference>
<dbReference type="PANTHER" id="PTHR30349">
    <property type="entry name" value="PHAGE INTEGRASE-RELATED"/>
    <property type="match status" value="1"/>
</dbReference>
<dbReference type="InterPro" id="IPR010998">
    <property type="entry name" value="Integrase_recombinase_N"/>
</dbReference>
<dbReference type="Gene3D" id="1.10.443.10">
    <property type="entry name" value="Intergrase catalytic core"/>
    <property type="match status" value="1"/>
</dbReference>
<evidence type="ECO:0000313" key="7">
    <source>
        <dbReference type="EMBL" id="PRX23517.1"/>
    </source>
</evidence>
<dbReference type="GO" id="GO:0006310">
    <property type="term" value="P:DNA recombination"/>
    <property type="evidence" value="ECO:0007669"/>
    <property type="project" value="UniProtKB-KW"/>
</dbReference>
<dbReference type="InterPro" id="IPR004107">
    <property type="entry name" value="Integrase_SAM-like_N"/>
</dbReference>
<dbReference type="PROSITE" id="PS51898">
    <property type="entry name" value="TYR_RECOMBINASE"/>
    <property type="match status" value="1"/>
</dbReference>
<accession>A0A2T0KJ15</accession>
<dbReference type="Gene3D" id="1.10.150.130">
    <property type="match status" value="1"/>
</dbReference>
<dbReference type="AlphaFoldDB" id="A0A2T0KJ15"/>
<dbReference type="InterPro" id="IPR002104">
    <property type="entry name" value="Integrase_catalytic"/>
</dbReference>
<keyword evidence="8" id="KW-1185">Reference proteome</keyword>
<dbReference type="InterPro" id="IPR050090">
    <property type="entry name" value="Tyrosine_recombinase_XerCD"/>
</dbReference>
<gene>
    <name evidence="7" type="ORF">CLV67_103265</name>
</gene>
<dbReference type="RefSeq" id="WP_106316705.1">
    <property type="nucleotide sequence ID" value="NZ_BOMO01000041.1"/>
</dbReference>
<keyword evidence="1" id="KW-0229">DNA integration</keyword>
<keyword evidence="2 4" id="KW-0238">DNA-binding</keyword>
<evidence type="ECO:0000256" key="1">
    <source>
        <dbReference type="ARBA" id="ARBA00022908"/>
    </source>
</evidence>
<dbReference type="EMBL" id="PVMZ01000003">
    <property type="protein sequence ID" value="PRX23517.1"/>
    <property type="molecule type" value="Genomic_DNA"/>
</dbReference>
<sequence>MGRKPNGASSIYKGADGAWHGRVTVGTKPDGKPDRRHVSGKTEAIVTRKVRELERNREEGTVRKVGQRWTVKSWLTHWVENVAAPSVRETTMVGYRAAVYKHLIPGVGANRLEKLEPEHLEYLYAKMIRSGSAPGTAHQTHRTVKTALNVAVRRGHLGRNVAQLAKPPRLDEQEIEPFTVEEAQRLLDVAAGKRNGVRFALALALGLRKGETLGLKWHRVDLDKGLLRTPRQLQRYRWRHGCDNPTKCGERLHKTKPCPPKCHRHQRACPPPCPSDCARHASKCPQKHGGGLKEVDVKSRAGRRAVGIPAPIVAALRVHKEVQDAERKRARQLWEEGGWVFAQQNGRPIDPRADHDAWKELLQEAGVRDARLHDARHTAATMLLVLGVPTRAVMEVMGWSQMAMTTRYQHLAPELAVNIAAQVTELLWKNNRSR</sequence>
<dbReference type="OrthoDB" id="9805859at2"/>
<evidence type="ECO:0000256" key="3">
    <source>
        <dbReference type="ARBA" id="ARBA00023172"/>
    </source>
</evidence>
<keyword evidence="3" id="KW-0233">DNA recombination</keyword>
<dbReference type="Pfam" id="PF00589">
    <property type="entry name" value="Phage_integrase"/>
    <property type="match status" value="1"/>
</dbReference>
<protein>
    <submittedName>
        <fullName evidence="7">Integrase-like protein</fullName>
    </submittedName>
</protein>
<dbReference type="SUPFAM" id="SSF56349">
    <property type="entry name" value="DNA breaking-rejoining enzymes"/>
    <property type="match status" value="1"/>
</dbReference>
<evidence type="ECO:0000313" key="8">
    <source>
        <dbReference type="Proteomes" id="UP000239415"/>
    </source>
</evidence>
<proteinExistence type="predicted"/>
<dbReference type="PANTHER" id="PTHR30349:SF91">
    <property type="entry name" value="INTA PROTEIN"/>
    <property type="match status" value="1"/>
</dbReference>